<dbReference type="AlphaFoldDB" id="A0AA40K649"/>
<sequence length="329" mass="35734">MASQYNAETTGSELVTELAPQIKGKVILTTGVSPNSLGAQFVEIIAAAEPALLILTGRNTTKSQQTADAIAKAHPDVKTRVLKLDLGSLASVREGAAEVNSWDDVSHVDVLVNNAGIMAVPFALTPDGYESQYATNHLGHFLFSNLIIGKLLKSSEPRLVSVSSDAHRFSPVRFEDNDFHGGENYNKWSAYGQSKTANMLMALSLAEKLGKKGLVAVSLHPGVIGTNLGDFVDWTGGDVELLNSIDRALGNREAWEDGFKWKTHDQGVATHVFAAFHPSLKDHNGAYLQDAHVADPWIETVKPWGTSPVEAERLWKLSEEQVGQEFTYN</sequence>
<keyword evidence="2" id="KW-0560">Oxidoreductase</keyword>
<accession>A0AA40K649</accession>
<dbReference type="PANTHER" id="PTHR24320">
    <property type="entry name" value="RETINOL DEHYDROGENASE"/>
    <property type="match status" value="1"/>
</dbReference>
<dbReference type="EMBL" id="JAUKTV010000001">
    <property type="protein sequence ID" value="KAK0747374.1"/>
    <property type="molecule type" value="Genomic_DNA"/>
</dbReference>
<evidence type="ECO:0000256" key="1">
    <source>
        <dbReference type="ARBA" id="ARBA00006484"/>
    </source>
</evidence>
<dbReference type="Gene3D" id="3.40.50.720">
    <property type="entry name" value="NAD(P)-binding Rossmann-like Domain"/>
    <property type="match status" value="1"/>
</dbReference>
<dbReference type="InterPro" id="IPR002347">
    <property type="entry name" value="SDR_fam"/>
</dbReference>
<dbReference type="InterPro" id="IPR036291">
    <property type="entry name" value="NAD(P)-bd_dom_sf"/>
</dbReference>
<dbReference type="Pfam" id="PF00106">
    <property type="entry name" value="adh_short"/>
    <property type="match status" value="1"/>
</dbReference>
<comment type="similarity">
    <text evidence="1">Belongs to the short-chain dehydrogenases/reductases (SDR) family.</text>
</comment>
<dbReference type="GO" id="GO:0016491">
    <property type="term" value="F:oxidoreductase activity"/>
    <property type="evidence" value="ECO:0007669"/>
    <property type="project" value="UniProtKB-KW"/>
</dbReference>
<dbReference type="PANTHER" id="PTHR24320:SF283">
    <property type="entry name" value="RETINOL DEHYDROGENASE 11"/>
    <property type="match status" value="1"/>
</dbReference>
<name>A0AA40K649_9PEZI</name>
<evidence type="ECO:0000313" key="3">
    <source>
        <dbReference type="EMBL" id="KAK0747374.1"/>
    </source>
</evidence>
<evidence type="ECO:0000256" key="2">
    <source>
        <dbReference type="ARBA" id="ARBA00023002"/>
    </source>
</evidence>
<dbReference type="PRINTS" id="PR00081">
    <property type="entry name" value="GDHRDH"/>
</dbReference>
<dbReference type="Proteomes" id="UP001172159">
    <property type="component" value="Unassembled WGS sequence"/>
</dbReference>
<reference evidence="3" key="1">
    <citation type="submission" date="2023-06" db="EMBL/GenBank/DDBJ databases">
        <title>Genome-scale phylogeny and comparative genomics of the fungal order Sordariales.</title>
        <authorList>
            <consortium name="Lawrence Berkeley National Laboratory"/>
            <person name="Hensen N."/>
            <person name="Bonometti L."/>
            <person name="Westerberg I."/>
            <person name="Brannstrom I.O."/>
            <person name="Guillou S."/>
            <person name="Cros-Aarteil S."/>
            <person name="Calhoun S."/>
            <person name="Haridas S."/>
            <person name="Kuo A."/>
            <person name="Mondo S."/>
            <person name="Pangilinan J."/>
            <person name="Riley R."/>
            <person name="Labutti K."/>
            <person name="Andreopoulos B."/>
            <person name="Lipzen A."/>
            <person name="Chen C."/>
            <person name="Yanf M."/>
            <person name="Daum C."/>
            <person name="Ng V."/>
            <person name="Clum A."/>
            <person name="Steindorff A."/>
            <person name="Ohm R."/>
            <person name="Martin F."/>
            <person name="Silar P."/>
            <person name="Natvig D."/>
            <person name="Lalanne C."/>
            <person name="Gautier V."/>
            <person name="Ament-Velasquez S.L."/>
            <person name="Kruys A."/>
            <person name="Hutchinson M.I."/>
            <person name="Powell A.J."/>
            <person name="Barry K."/>
            <person name="Miller A.N."/>
            <person name="Grigoriev I.V."/>
            <person name="Debuchy R."/>
            <person name="Gladieux P."/>
            <person name="Thoren M.H."/>
            <person name="Johannesson H."/>
        </authorList>
    </citation>
    <scope>NUCLEOTIDE SEQUENCE</scope>
    <source>
        <strain evidence="3">CBS 540.89</strain>
    </source>
</reference>
<comment type="caution">
    <text evidence="3">The sequence shown here is derived from an EMBL/GenBank/DDBJ whole genome shotgun (WGS) entry which is preliminary data.</text>
</comment>
<protein>
    <submittedName>
        <fullName evidence="3">Uncharacterized protein</fullName>
    </submittedName>
</protein>
<keyword evidence="4" id="KW-1185">Reference proteome</keyword>
<evidence type="ECO:0000313" key="4">
    <source>
        <dbReference type="Proteomes" id="UP001172159"/>
    </source>
</evidence>
<proteinExistence type="inferred from homology"/>
<dbReference type="SUPFAM" id="SSF51735">
    <property type="entry name" value="NAD(P)-binding Rossmann-fold domains"/>
    <property type="match status" value="1"/>
</dbReference>
<organism evidence="3 4">
    <name type="scientific">Apiosordaria backusii</name>
    <dbReference type="NCBI Taxonomy" id="314023"/>
    <lineage>
        <taxon>Eukaryota</taxon>
        <taxon>Fungi</taxon>
        <taxon>Dikarya</taxon>
        <taxon>Ascomycota</taxon>
        <taxon>Pezizomycotina</taxon>
        <taxon>Sordariomycetes</taxon>
        <taxon>Sordariomycetidae</taxon>
        <taxon>Sordariales</taxon>
        <taxon>Lasiosphaeriaceae</taxon>
        <taxon>Apiosordaria</taxon>
    </lineage>
</organism>
<gene>
    <name evidence="3" type="ORF">B0T21DRAFT_379441</name>
</gene>